<name>A0A7J0DQJ6_9ERIC</name>
<comment type="caution">
    <text evidence="1">The sequence shown here is derived from an EMBL/GenBank/DDBJ whole genome shotgun (WGS) entry which is preliminary data.</text>
</comment>
<dbReference type="Proteomes" id="UP000585474">
    <property type="component" value="Unassembled WGS sequence"/>
</dbReference>
<gene>
    <name evidence="1" type="ORF">Acr_00g0067810</name>
</gene>
<protein>
    <submittedName>
        <fullName evidence="1">Uncharacterized protein</fullName>
    </submittedName>
</protein>
<dbReference type="EMBL" id="BJWL01000347">
    <property type="protein sequence ID" value="GFS40320.1"/>
    <property type="molecule type" value="Genomic_DNA"/>
</dbReference>
<reference evidence="2" key="1">
    <citation type="submission" date="2019-07" db="EMBL/GenBank/DDBJ databases">
        <title>De Novo Assembly of kiwifruit Actinidia rufa.</title>
        <authorList>
            <person name="Sugita-Konishi S."/>
            <person name="Sato K."/>
            <person name="Mori E."/>
            <person name="Abe Y."/>
            <person name="Kisaki G."/>
            <person name="Hamano K."/>
            <person name="Suezawa K."/>
            <person name="Otani M."/>
            <person name="Fukuda T."/>
            <person name="Manabe T."/>
            <person name="Gomi K."/>
            <person name="Tabuchi M."/>
            <person name="Akimitsu K."/>
            <person name="Kataoka I."/>
        </authorList>
    </citation>
    <scope>NUCLEOTIDE SEQUENCE [LARGE SCALE GENOMIC DNA]</scope>
    <source>
        <strain evidence="2">cv. Fuchu</strain>
    </source>
</reference>
<accession>A0A7J0DQJ6</accession>
<organism evidence="1 2">
    <name type="scientific">Actinidia rufa</name>
    <dbReference type="NCBI Taxonomy" id="165716"/>
    <lineage>
        <taxon>Eukaryota</taxon>
        <taxon>Viridiplantae</taxon>
        <taxon>Streptophyta</taxon>
        <taxon>Embryophyta</taxon>
        <taxon>Tracheophyta</taxon>
        <taxon>Spermatophyta</taxon>
        <taxon>Magnoliopsida</taxon>
        <taxon>eudicotyledons</taxon>
        <taxon>Gunneridae</taxon>
        <taxon>Pentapetalae</taxon>
        <taxon>asterids</taxon>
        <taxon>Ericales</taxon>
        <taxon>Actinidiaceae</taxon>
        <taxon>Actinidia</taxon>
    </lineage>
</organism>
<evidence type="ECO:0000313" key="1">
    <source>
        <dbReference type="EMBL" id="GFS40320.1"/>
    </source>
</evidence>
<proteinExistence type="predicted"/>
<evidence type="ECO:0000313" key="2">
    <source>
        <dbReference type="Proteomes" id="UP000585474"/>
    </source>
</evidence>
<dbReference type="AlphaFoldDB" id="A0A7J0DQJ6"/>
<sequence>MDQDGALVINFKAWTDRPFDSQDVSLSLDSIIMKLGKKNIYGRNNYKVIYAPTKSTVKAFQPGLSGETLRYESTKTETLKAALAALRRAFCATILVRIARLFPIAAADFIVRGLVNISGFAGAAAAVVQRAQPNAFVAREPMAIRVGHTHVPFRVISADP</sequence>
<keyword evidence="2" id="KW-1185">Reference proteome</keyword>